<accession>A0A232F0E4</accession>
<evidence type="ECO:0000256" key="2">
    <source>
        <dbReference type="ARBA" id="ARBA00013081"/>
    </source>
</evidence>
<dbReference type="STRING" id="543379.A0A232F0E4"/>
<comment type="caution">
    <text evidence="17">The sequence shown here is derived from an EMBL/GenBank/DDBJ whole genome shotgun (WGS) entry which is preliminary data.</text>
</comment>
<dbReference type="EMBL" id="NNAY01001405">
    <property type="protein sequence ID" value="OXU24082.1"/>
    <property type="molecule type" value="Genomic_DNA"/>
</dbReference>
<feature type="repeat" description="Cys-rich GLG1" evidence="13">
    <location>
        <begin position="555"/>
        <end position="618"/>
    </location>
</feature>
<keyword evidence="6" id="KW-0378">Hydrolase</keyword>
<evidence type="ECO:0000256" key="11">
    <source>
        <dbReference type="PIRSR" id="PIRSR640078-1"/>
    </source>
</evidence>
<dbReference type="PROSITE" id="PS50969">
    <property type="entry name" value="FCP1"/>
    <property type="match status" value="1"/>
</dbReference>
<dbReference type="GO" id="GO:0017134">
    <property type="term" value="F:fibroblast growth factor binding"/>
    <property type="evidence" value="ECO:0007669"/>
    <property type="project" value="TreeGrafter"/>
</dbReference>
<evidence type="ECO:0000256" key="9">
    <source>
        <dbReference type="ARBA" id="ARBA00023180"/>
    </source>
</evidence>
<dbReference type="SFLD" id="SFLDG01124">
    <property type="entry name" value="C0.1:_RNA_Pol_CTD_Phosphatase"/>
    <property type="match status" value="1"/>
</dbReference>
<feature type="repeat" description="Cys-rich GLG1" evidence="13">
    <location>
        <begin position="620"/>
        <end position="679"/>
    </location>
</feature>
<keyword evidence="18" id="KW-1185">Reference proteome</keyword>
<dbReference type="InterPro" id="IPR011948">
    <property type="entry name" value="Dullard_phosphatase"/>
</dbReference>
<evidence type="ECO:0000313" key="17">
    <source>
        <dbReference type="EMBL" id="OXU24082.1"/>
    </source>
</evidence>
<feature type="region of interest" description="Disordered" evidence="14">
    <location>
        <begin position="53"/>
        <end position="78"/>
    </location>
</feature>
<feature type="repeat" description="Cys-rich GLG1" evidence="13">
    <location>
        <begin position="800"/>
        <end position="867"/>
    </location>
</feature>
<evidence type="ECO:0000256" key="4">
    <source>
        <dbReference type="ARBA" id="ARBA00022729"/>
    </source>
</evidence>
<feature type="active site" description="4-aspartylphosphate intermediate" evidence="11">
    <location>
        <position position="1136"/>
    </location>
</feature>
<sequence>MTRLAVLLPLLLLLPTLCSGSYVTGGGDVLYVDVDDTPEVHWLVSHKDNEIEDSTDRGKVLRSKRSPKQPPKYSKPVSTGQFELIKPESCRERLRRLCSVMDKEMDDLFFLECIQTFKRLDWVVNDFRIIIASFLPECQNDVDKFQCGRIQPYKDILQGQTLACLQQHLNKLEPVCRKQILRVTEIQADNIMSDRQLYLACSQDHIKFCPNIRPGSGHVYKCLMQHRLDRSMTRECQDQLLRREKLIASDYRVSKGLVRACKEDIKNYRCRKNVSDDKDIRLAQILLCLESAVKNGSKVTRECQVEMFDHRKILMEDYRLSPEIVNYCANDIQTFCNNLEVGGATIHCLMEYTRIRKRKARVSAVCQRALENLIKETDAGEDWRIDPVLREACQPVVDIACKDVQGGNSRIISCLMDKLGTDKMIDSCETALVQIQYFISRDYKLDPQLYRACKADAVNFCHARNAWSPDGTQMDAERGPLVLPCLYRYAYHPQKNMTLKKECLDEIRRVMRQRAVNVDLQPEIEEVCLEDLASFCFDKTAKGEEILCLQDKFDSLNRDCKFAVGNFTEEQAERIELNPIISTACRHMMEKHCEDVLKYGKDEGDMMECLIEHKSEIDTRTDSKCKAAVEHFQLISLKNYHFTFKFKEACRPMVTRYCPDSKTKAEVISCLSEKMQKDIIRGSKHRISRECRQQLKAQLYQQKENVKFDPKLHKTCAEEIKQNCAKVEPGNSRILECLAANKPKLGEACHALLFKIRTQEFVDSSVDFALLNACHTMVRQFCRQSDGALDCLKQHKDDAMFDDKCRTFVINRMAEQNTDYRFNVALQQFCSSDIDRHCKQIILNEPKNKELEGKVIECLKMKFKESKLTIKCEHQMETILREAALNYHLNPLIVALCAEEIDKMCKKDDDNNSPGKVEECLKTQFNADNKEMKEACRIQVAEMLEEAKADINVDPLLQKACAVDVSKYCGIVPQGAGRQLKCLQNVLKNEEKLLLPDCYKMLSTRIEMFKNADKLAAPETFEELYDSVSRSPASRYFFIIAFTMVGFIFITAQLPRENETSINSPTPSEKKPRGRGFLRSLLCCLGRGRGSSSKSSKASSLQGDGRGSPPPSTGSPRFLLPPVRNQDLHKKCMVIDLDETLVHSSFKPINNADFVVPVEIDGTVHQVYVLKRPYVDEFLQRMGELYECVLFTASLAKYADPVADLLDKWGVFRARLFRESCVFHRGNYVKDLNKLGRDLQQIIIVDNSPASYIFHPDNAVPVASWFDDMTDSELLDLIPFFEKLSNVDNIYTVLCNSNHPYNQVPTSVKNNHSPGSGSMGAS</sequence>
<feature type="site" description="Transition state stabilizer" evidence="12">
    <location>
        <position position="1230"/>
    </location>
</feature>
<proteinExistence type="predicted"/>
<feature type="domain" description="FCP1 homology" evidence="16">
    <location>
        <begin position="1126"/>
        <end position="1284"/>
    </location>
</feature>
<evidence type="ECO:0000256" key="6">
    <source>
        <dbReference type="ARBA" id="ARBA00022801"/>
    </source>
</evidence>
<feature type="compositionally biased region" description="Low complexity" evidence="14">
    <location>
        <begin position="1087"/>
        <end position="1103"/>
    </location>
</feature>
<dbReference type="NCBIfam" id="TIGR02251">
    <property type="entry name" value="HIF-SF_euk"/>
    <property type="match status" value="1"/>
</dbReference>
<dbReference type="GO" id="GO:0008420">
    <property type="term" value="F:RNA polymerase II CTD heptapeptide repeat phosphatase activity"/>
    <property type="evidence" value="ECO:0007669"/>
    <property type="project" value="InterPro"/>
</dbReference>
<evidence type="ECO:0000256" key="8">
    <source>
        <dbReference type="ARBA" id="ARBA00023136"/>
    </source>
</evidence>
<dbReference type="Proteomes" id="UP000215335">
    <property type="component" value="Unassembled WGS sequence"/>
</dbReference>
<evidence type="ECO:0000256" key="7">
    <source>
        <dbReference type="ARBA" id="ARBA00022989"/>
    </source>
</evidence>
<comment type="catalytic activity">
    <reaction evidence="10">
        <text>O-phospho-L-seryl-[protein] + H2O = L-seryl-[protein] + phosphate</text>
        <dbReference type="Rhea" id="RHEA:20629"/>
        <dbReference type="Rhea" id="RHEA-COMP:9863"/>
        <dbReference type="Rhea" id="RHEA-COMP:11604"/>
        <dbReference type="ChEBI" id="CHEBI:15377"/>
        <dbReference type="ChEBI" id="CHEBI:29999"/>
        <dbReference type="ChEBI" id="CHEBI:43474"/>
        <dbReference type="ChEBI" id="CHEBI:83421"/>
        <dbReference type="EC" id="3.1.3.16"/>
    </reaction>
</comment>
<dbReference type="InterPro" id="IPR036412">
    <property type="entry name" value="HAD-like_sf"/>
</dbReference>
<dbReference type="PANTHER" id="PTHR11884">
    <property type="entry name" value="SELECTIN LIGAND RELATED"/>
    <property type="match status" value="1"/>
</dbReference>
<dbReference type="EC" id="3.1.3.16" evidence="2"/>
<dbReference type="InterPro" id="IPR023214">
    <property type="entry name" value="HAD_sf"/>
</dbReference>
<feature type="repeat" description="Cys-rich GLG1" evidence="13">
    <location>
        <begin position="231"/>
        <end position="297"/>
    </location>
</feature>
<feature type="repeat" description="Cys-rich GLG1" evidence="13">
    <location>
        <begin position="931"/>
        <end position="991"/>
    </location>
</feature>
<dbReference type="GO" id="GO:0000139">
    <property type="term" value="C:Golgi membrane"/>
    <property type="evidence" value="ECO:0007669"/>
    <property type="project" value="InterPro"/>
</dbReference>
<evidence type="ECO:0000256" key="15">
    <source>
        <dbReference type="SAM" id="SignalP"/>
    </source>
</evidence>
<protein>
    <recommendedName>
        <fullName evidence="2">protein-serine/threonine phosphatase</fullName>
        <ecNumber evidence="2">3.1.3.16</ecNumber>
    </recommendedName>
</protein>
<feature type="chain" id="PRO_5012489153" description="protein-serine/threonine phosphatase" evidence="15">
    <location>
        <begin position="21"/>
        <end position="1322"/>
    </location>
</feature>
<keyword evidence="4 15" id="KW-0732">Signal</keyword>
<keyword evidence="8" id="KW-0472">Membrane</keyword>
<feature type="signal peptide" evidence="15">
    <location>
        <begin position="1"/>
        <end position="20"/>
    </location>
</feature>
<gene>
    <name evidence="17" type="ORF">TSAR_009611</name>
</gene>
<dbReference type="Pfam" id="PF03031">
    <property type="entry name" value="NIF"/>
    <property type="match status" value="1"/>
</dbReference>
<feature type="region of interest" description="Disordered" evidence="14">
    <location>
        <begin position="1087"/>
        <end position="1120"/>
    </location>
</feature>
<evidence type="ECO:0000256" key="10">
    <source>
        <dbReference type="ARBA" id="ARBA00047761"/>
    </source>
</evidence>
<dbReference type="FunFam" id="3.40.50.1000:FF:000013">
    <property type="entry name" value="Carboxy-terminal domain RNA polymerase II polypeptide A small"/>
    <property type="match status" value="1"/>
</dbReference>
<dbReference type="Pfam" id="PF00839">
    <property type="entry name" value="Cys_rich_FGFR"/>
    <property type="match status" value="13"/>
</dbReference>
<comment type="subcellular location">
    <subcellularLocation>
        <location evidence="1">Membrane</location>
        <topology evidence="1">Single-pass type I membrane protein</topology>
    </subcellularLocation>
</comment>
<dbReference type="PROSITE" id="PS51289">
    <property type="entry name" value="GLG1_C_RICH"/>
    <property type="match status" value="8"/>
</dbReference>
<keyword evidence="9" id="KW-0325">Glycoprotein</keyword>
<feature type="repeat" description="Cys-rich GLG1" evidence="13">
    <location>
        <begin position="361"/>
        <end position="423"/>
    </location>
</feature>
<keyword evidence="7" id="KW-1133">Transmembrane helix</keyword>
<evidence type="ECO:0000256" key="14">
    <source>
        <dbReference type="SAM" id="MobiDB-lite"/>
    </source>
</evidence>
<dbReference type="InterPro" id="IPR039728">
    <property type="entry name" value="GLG1"/>
</dbReference>
<dbReference type="CDD" id="cd07521">
    <property type="entry name" value="HAD_FCP1-like"/>
    <property type="match status" value="1"/>
</dbReference>
<dbReference type="InterPro" id="IPR004274">
    <property type="entry name" value="FCP1_dom"/>
</dbReference>
<organism evidence="17 18">
    <name type="scientific">Trichomalopsis sarcophagae</name>
    <dbReference type="NCBI Taxonomy" id="543379"/>
    <lineage>
        <taxon>Eukaryota</taxon>
        <taxon>Metazoa</taxon>
        <taxon>Ecdysozoa</taxon>
        <taxon>Arthropoda</taxon>
        <taxon>Hexapoda</taxon>
        <taxon>Insecta</taxon>
        <taxon>Pterygota</taxon>
        <taxon>Neoptera</taxon>
        <taxon>Endopterygota</taxon>
        <taxon>Hymenoptera</taxon>
        <taxon>Apocrita</taxon>
        <taxon>Proctotrupomorpha</taxon>
        <taxon>Chalcidoidea</taxon>
        <taxon>Pteromalidae</taxon>
        <taxon>Pteromalinae</taxon>
        <taxon>Trichomalopsis</taxon>
    </lineage>
</organism>
<evidence type="ECO:0000256" key="12">
    <source>
        <dbReference type="PIRSR" id="PIRSR640078-3"/>
    </source>
</evidence>
<keyword evidence="5" id="KW-0677">Repeat</keyword>
<evidence type="ECO:0000256" key="5">
    <source>
        <dbReference type="ARBA" id="ARBA00022737"/>
    </source>
</evidence>
<dbReference type="PANTHER" id="PTHR11884:SF1">
    <property type="entry name" value="GOLGI APPARATUS PROTEIN 1"/>
    <property type="match status" value="1"/>
</dbReference>
<feature type="site" description="Transition state stabilizer" evidence="12">
    <location>
        <position position="1192"/>
    </location>
</feature>
<keyword evidence="3" id="KW-0812">Transmembrane</keyword>
<dbReference type="SFLD" id="SFLDS00003">
    <property type="entry name" value="Haloacid_Dehalogenase"/>
    <property type="match status" value="1"/>
</dbReference>
<evidence type="ECO:0000256" key="13">
    <source>
        <dbReference type="PROSITE-ProRule" id="PRU00622"/>
    </source>
</evidence>
<evidence type="ECO:0000256" key="1">
    <source>
        <dbReference type="ARBA" id="ARBA00004479"/>
    </source>
</evidence>
<dbReference type="SMART" id="SM00577">
    <property type="entry name" value="CPDc"/>
    <property type="match status" value="1"/>
</dbReference>
<dbReference type="OrthoDB" id="2015434at2759"/>
<dbReference type="InterPro" id="IPR001893">
    <property type="entry name" value="Cys-rich_GLG1_repeat"/>
</dbReference>
<name>A0A232F0E4_9HYME</name>
<evidence type="ECO:0000259" key="16">
    <source>
        <dbReference type="PROSITE" id="PS50969"/>
    </source>
</evidence>
<feature type="repeat" description="Cys-rich GLG1" evidence="13">
    <location>
        <begin position="298"/>
        <end position="357"/>
    </location>
</feature>
<feature type="active site" description="Proton donor" evidence="11">
    <location>
        <position position="1138"/>
    </location>
</feature>
<reference evidence="17 18" key="1">
    <citation type="journal article" date="2017" name="Curr. Biol.">
        <title>The Evolution of Venom by Co-option of Single-Copy Genes.</title>
        <authorList>
            <person name="Martinson E.O."/>
            <person name="Mrinalini"/>
            <person name="Kelkar Y.D."/>
            <person name="Chang C.H."/>
            <person name="Werren J.H."/>
        </authorList>
    </citation>
    <scope>NUCLEOTIDE SEQUENCE [LARGE SCALE GENOMIC DNA]</scope>
    <source>
        <strain evidence="17 18">Alberta</strain>
        <tissue evidence="17">Whole body</tissue>
    </source>
</reference>
<feature type="repeat" description="Cys-rich GLG1" evidence="13">
    <location>
        <begin position="686"/>
        <end position="746"/>
    </location>
</feature>
<evidence type="ECO:0000313" key="18">
    <source>
        <dbReference type="Proteomes" id="UP000215335"/>
    </source>
</evidence>
<dbReference type="Gene3D" id="3.40.50.1000">
    <property type="entry name" value="HAD superfamily/HAD-like"/>
    <property type="match status" value="1"/>
</dbReference>
<dbReference type="InterPro" id="IPR040078">
    <property type="entry name" value="RNA_Pol_CTD_Phosphatase"/>
</dbReference>
<dbReference type="InterPro" id="IPR017873">
    <property type="entry name" value="Cys-rich_GLG1_repeat_euk"/>
</dbReference>
<evidence type="ECO:0000256" key="3">
    <source>
        <dbReference type="ARBA" id="ARBA00022692"/>
    </source>
</evidence>
<dbReference type="SUPFAM" id="SSF56784">
    <property type="entry name" value="HAD-like"/>
    <property type="match status" value="1"/>
</dbReference>